<proteinExistence type="inferred from homology"/>
<keyword evidence="3" id="KW-0238">DNA-binding</keyword>
<gene>
    <name evidence="6" type="ORF">WT57_01475</name>
</gene>
<evidence type="ECO:0000256" key="3">
    <source>
        <dbReference type="ARBA" id="ARBA00023125"/>
    </source>
</evidence>
<dbReference type="PROSITE" id="PS51257">
    <property type="entry name" value="PROKAR_LIPOPROTEIN"/>
    <property type="match status" value="1"/>
</dbReference>
<dbReference type="SUPFAM" id="SSF53850">
    <property type="entry name" value="Periplasmic binding protein-like II"/>
    <property type="match status" value="1"/>
</dbReference>
<name>A0A132EV93_9BURK</name>
<dbReference type="RefSeq" id="WP_060299801.1">
    <property type="nucleotide sequence ID" value="NZ_LPJX01000055.1"/>
</dbReference>
<dbReference type="InterPro" id="IPR058163">
    <property type="entry name" value="LysR-type_TF_proteobact-type"/>
</dbReference>
<comment type="caution">
    <text evidence="6">The sequence shown here is derived from an EMBL/GenBank/DDBJ whole genome shotgun (WGS) entry which is preliminary data.</text>
</comment>
<dbReference type="Gene3D" id="3.40.190.290">
    <property type="match status" value="1"/>
</dbReference>
<keyword evidence="2" id="KW-0805">Transcription regulation</keyword>
<dbReference type="PANTHER" id="PTHR30537:SF5">
    <property type="entry name" value="HTH-TYPE TRANSCRIPTIONAL ACTIVATOR TTDR-RELATED"/>
    <property type="match status" value="1"/>
</dbReference>
<evidence type="ECO:0000256" key="1">
    <source>
        <dbReference type="ARBA" id="ARBA00009437"/>
    </source>
</evidence>
<evidence type="ECO:0000256" key="4">
    <source>
        <dbReference type="ARBA" id="ARBA00023163"/>
    </source>
</evidence>
<accession>A0A132EV93</accession>
<dbReference type="AlphaFoldDB" id="A0A132EV93"/>
<dbReference type="GO" id="GO:0043565">
    <property type="term" value="F:sequence-specific DNA binding"/>
    <property type="evidence" value="ECO:0007669"/>
    <property type="project" value="TreeGrafter"/>
</dbReference>
<sequence length="318" mass="35173">MDLLKAMTVFVRIVETGSLTAAAQACDLSPTMVGNHLQALESRLGTVLIHRTTRRQKVSAFGQAYYERCVEVLGLIDDAERLALDHLKQPRGRLRVTAPVVFTNECLIPALADYYRRYPEVKLDIVATDSLADLFDEGFEAAIRIGVLSSPDVVARPLAPYRLVLCASPAYVDEHGAPTTPHALGQHQCLTYAYPPRSEWHAAQSRWVLEGPDGPLHISVEGRLKIDSAEALRRAALRGLGIAMLPSMLIREDIRAGRLVEIMPDFAAPERSMSLLYLQERQKSPKLRSFTEFVVDRFGAGTASLTVFPDDRRNPAVG</sequence>
<feature type="domain" description="HTH lysR-type" evidence="5">
    <location>
        <begin position="1"/>
        <end position="59"/>
    </location>
</feature>
<keyword evidence="4" id="KW-0804">Transcription</keyword>
<protein>
    <submittedName>
        <fullName evidence="6">LysR family transcriptional regulator</fullName>
    </submittedName>
</protein>
<dbReference type="Proteomes" id="UP000061512">
    <property type="component" value="Unassembled WGS sequence"/>
</dbReference>
<dbReference type="Gene3D" id="1.10.10.10">
    <property type="entry name" value="Winged helix-like DNA-binding domain superfamily/Winged helix DNA-binding domain"/>
    <property type="match status" value="1"/>
</dbReference>
<dbReference type="InterPro" id="IPR036388">
    <property type="entry name" value="WH-like_DNA-bd_sf"/>
</dbReference>
<evidence type="ECO:0000313" key="6">
    <source>
        <dbReference type="EMBL" id="KWF60756.1"/>
    </source>
</evidence>
<comment type="similarity">
    <text evidence="1">Belongs to the LysR transcriptional regulatory family.</text>
</comment>
<dbReference type="InterPro" id="IPR000847">
    <property type="entry name" value="LysR_HTH_N"/>
</dbReference>
<dbReference type="EMBL" id="LPJX01000055">
    <property type="protein sequence ID" value="KWF60756.1"/>
    <property type="molecule type" value="Genomic_DNA"/>
</dbReference>
<dbReference type="InterPro" id="IPR005119">
    <property type="entry name" value="LysR_subst-bd"/>
</dbReference>
<reference evidence="6 7" key="1">
    <citation type="submission" date="2015-11" db="EMBL/GenBank/DDBJ databases">
        <title>Expanding the genomic diversity of Burkholderia species for the development of highly accurate diagnostics.</title>
        <authorList>
            <person name="Sahl J."/>
            <person name="Keim P."/>
            <person name="Wagner D."/>
        </authorList>
    </citation>
    <scope>NUCLEOTIDE SEQUENCE [LARGE SCALE GENOMIC DNA]</scope>
    <source>
        <strain evidence="6 7">MSMB574WGS</strain>
    </source>
</reference>
<evidence type="ECO:0000259" key="5">
    <source>
        <dbReference type="PROSITE" id="PS50931"/>
    </source>
</evidence>
<dbReference type="InterPro" id="IPR036390">
    <property type="entry name" value="WH_DNA-bd_sf"/>
</dbReference>
<dbReference type="Pfam" id="PF00126">
    <property type="entry name" value="HTH_1"/>
    <property type="match status" value="1"/>
</dbReference>
<dbReference type="FunFam" id="3.40.190.290:FF:000001">
    <property type="entry name" value="Transcriptional regulator, LysR family"/>
    <property type="match status" value="1"/>
</dbReference>
<dbReference type="PROSITE" id="PS50931">
    <property type="entry name" value="HTH_LYSR"/>
    <property type="match status" value="1"/>
</dbReference>
<dbReference type="SUPFAM" id="SSF46785">
    <property type="entry name" value="Winged helix' DNA-binding domain"/>
    <property type="match status" value="1"/>
</dbReference>
<dbReference type="Pfam" id="PF03466">
    <property type="entry name" value="LysR_substrate"/>
    <property type="match status" value="1"/>
</dbReference>
<dbReference type="GO" id="GO:0003700">
    <property type="term" value="F:DNA-binding transcription factor activity"/>
    <property type="evidence" value="ECO:0007669"/>
    <property type="project" value="InterPro"/>
</dbReference>
<dbReference type="GO" id="GO:0006351">
    <property type="term" value="P:DNA-templated transcription"/>
    <property type="evidence" value="ECO:0007669"/>
    <property type="project" value="TreeGrafter"/>
</dbReference>
<evidence type="ECO:0000256" key="2">
    <source>
        <dbReference type="ARBA" id="ARBA00023015"/>
    </source>
</evidence>
<evidence type="ECO:0000313" key="7">
    <source>
        <dbReference type="Proteomes" id="UP000061512"/>
    </source>
</evidence>
<organism evidence="6 7">
    <name type="scientific">Burkholderia pseudomultivorans</name>
    <dbReference type="NCBI Taxonomy" id="1207504"/>
    <lineage>
        <taxon>Bacteria</taxon>
        <taxon>Pseudomonadati</taxon>
        <taxon>Pseudomonadota</taxon>
        <taxon>Betaproteobacteria</taxon>
        <taxon>Burkholderiales</taxon>
        <taxon>Burkholderiaceae</taxon>
        <taxon>Burkholderia</taxon>
        <taxon>Burkholderia cepacia complex</taxon>
    </lineage>
</organism>
<dbReference type="PANTHER" id="PTHR30537">
    <property type="entry name" value="HTH-TYPE TRANSCRIPTIONAL REGULATOR"/>
    <property type="match status" value="1"/>
</dbReference>